<evidence type="ECO:0000259" key="8">
    <source>
        <dbReference type="Pfam" id="PF00482"/>
    </source>
</evidence>
<comment type="similarity">
    <text evidence="2">Belongs to the GSP F family.</text>
</comment>
<comment type="subcellular location">
    <subcellularLocation>
        <location evidence="1">Cell membrane</location>
        <topology evidence="1">Multi-pass membrane protein</topology>
    </subcellularLocation>
</comment>
<dbReference type="InterPro" id="IPR003004">
    <property type="entry name" value="GspF/PilC"/>
</dbReference>
<dbReference type="Proteomes" id="UP000318384">
    <property type="component" value="Chromosome"/>
</dbReference>
<feature type="domain" description="Type II secretion system protein GspF" evidence="8">
    <location>
        <begin position="232"/>
        <end position="352"/>
    </location>
</feature>
<dbReference type="OrthoDB" id="239459at2"/>
<sequence>MAKADISSRQKISTASLSDLNDELSAMINAGIPLDEGLRNAAKHLRKDSRDFVERLINRTEQGSTLEEAIELESKELPLAYLSLIKSGLRMGRLPEALTAYTSFSRSRIELRQEIGNALLYPAFVLIMAFLLSLFVCFVIFPELLTVHKMFQLETTPLLQSVYRLFEFYQIWYLIIPFAFCFLLFCWKSSRSLFLVPRDQKRPLGGKIISTIAYGWIPGYRNLIREMNYSTFTEMTNLLLSYNVPLTEAFTLAAESTGSSKVIADTKSLTNLLGQGVSLEEGIQSCRHFPVFIKTMIMEKTYQNHLPNILSEISRVYRTRILNRIDWLKNIIPVVLLIVVAGGITACYTIIVFLPFVEILKMLGSPTL</sequence>
<dbReference type="PANTHER" id="PTHR30012:SF0">
    <property type="entry name" value="TYPE II SECRETION SYSTEM PROTEIN F-RELATED"/>
    <property type="match status" value="1"/>
</dbReference>
<evidence type="ECO:0000313" key="9">
    <source>
        <dbReference type="EMBL" id="QDU06812.1"/>
    </source>
</evidence>
<evidence type="ECO:0000256" key="6">
    <source>
        <dbReference type="ARBA" id="ARBA00023136"/>
    </source>
</evidence>
<accession>A0A517WNH3</accession>
<dbReference type="InterPro" id="IPR042094">
    <property type="entry name" value="T2SS_GspF_sf"/>
</dbReference>
<evidence type="ECO:0000256" key="4">
    <source>
        <dbReference type="ARBA" id="ARBA00022692"/>
    </source>
</evidence>
<dbReference type="EMBL" id="CP037422">
    <property type="protein sequence ID" value="QDU06812.1"/>
    <property type="molecule type" value="Genomic_DNA"/>
</dbReference>
<feature type="transmembrane region" description="Helical" evidence="7">
    <location>
        <begin position="168"/>
        <end position="187"/>
    </location>
</feature>
<dbReference type="GO" id="GO:0005886">
    <property type="term" value="C:plasma membrane"/>
    <property type="evidence" value="ECO:0007669"/>
    <property type="project" value="UniProtKB-SubCell"/>
</dbReference>
<evidence type="ECO:0000256" key="7">
    <source>
        <dbReference type="SAM" id="Phobius"/>
    </source>
</evidence>
<evidence type="ECO:0000313" key="10">
    <source>
        <dbReference type="Proteomes" id="UP000318384"/>
    </source>
</evidence>
<evidence type="ECO:0000256" key="1">
    <source>
        <dbReference type="ARBA" id="ARBA00004651"/>
    </source>
</evidence>
<gene>
    <name evidence="9" type="primary">epsF_3</name>
    <name evidence="9" type="ORF">V202x_01550</name>
</gene>
<evidence type="ECO:0000256" key="5">
    <source>
        <dbReference type="ARBA" id="ARBA00022989"/>
    </source>
</evidence>
<keyword evidence="3" id="KW-1003">Cell membrane</keyword>
<organism evidence="9 10">
    <name type="scientific">Gimesia aquarii</name>
    <dbReference type="NCBI Taxonomy" id="2527964"/>
    <lineage>
        <taxon>Bacteria</taxon>
        <taxon>Pseudomonadati</taxon>
        <taxon>Planctomycetota</taxon>
        <taxon>Planctomycetia</taxon>
        <taxon>Planctomycetales</taxon>
        <taxon>Planctomycetaceae</taxon>
        <taxon>Gimesia</taxon>
    </lineage>
</organism>
<keyword evidence="10" id="KW-1185">Reference proteome</keyword>
<feature type="transmembrane region" description="Helical" evidence="7">
    <location>
        <begin position="118"/>
        <end position="141"/>
    </location>
</feature>
<feature type="domain" description="Type II secretion system protein GspF" evidence="8">
    <location>
        <begin position="23"/>
        <end position="142"/>
    </location>
</feature>
<proteinExistence type="inferred from homology"/>
<name>A0A517WNH3_9PLAN</name>
<keyword evidence="4 7" id="KW-0812">Transmembrane</keyword>
<dbReference type="Gene3D" id="1.20.81.30">
    <property type="entry name" value="Type II secretion system (T2SS), domain F"/>
    <property type="match status" value="2"/>
</dbReference>
<evidence type="ECO:0000256" key="2">
    <source>
        <dbReference type="ARBA" id="ARBA00005745"/>
    </source>
</evidence>
<evidence type="ECO:0000256" key="3">
    <source>
        <dbReference type="ARBA" id="ARBA00022475"/>
    </source>
</evidence>
<protein>
    <submittedName>
        <fullName evidence="9">Type II secretion system protein F</fullName>
    </submittedName>
</protein>
<dbReference type="PANTHER" id="PTHR30012">
    <property type="entry name" value="GENERAL SECRETION PATHWAY PROTEIN"/>
    <property type="match status" value="1"/>
</dbReference>
<dbReference type="InterPro" id="IPR018076">
    <property type="entry name" value="T2SS_GspF_dom"/>
</dbReference>
<keyword evidence="6 7" id="KW-0472">Membrane</keyword>
<keyword evidence="5 7" id="KW-1133">Transmembrane helix</keyword>
<dbReference type="RefSeq" id="WP_145170290.1">
    <property type="nucleotide sequence ID" value="NZ_CP037422.1"/>
</dbReference>
<feature type="transmembrane region" description="Helical" evidence="7">
    <location>
        <begin position="331"/>
        <end position="357"/>
    </location>
</feature>
<dbReference type="Pfam" id="PF00482">
    <property type="entry name" value="T2SSF"/>
    <property type="match status" value="2"/>
</dbReference>
<dbReference type="AlphaFoldDB" id="A0A517WNH3"/>
<reference evidence="9 10" key="1">
    <citation type="submission" date="2019-03" db="EMBL/GenBank/DDBJ databases">
        <title>Deep-cultivation of Planctomycetes and their phenomic and genomic characterization uncovers novel biology.</title>
        <authorList>
            <person name="Wiegand S."/>
            <person name="Jogler M."/>
            <person name="Boedeker C."/>
            <person name="Pinto D."/>
            <person name="Vollmers J."/>
            <person name="Rivas-Marin E."/>
            <person name="Kohn T."/>
            <person name="Peeters S.H."/>
            <person name="Heuer A."/>
            <person name="Rast P."/>
            <person name="Oberbeckmann S."/>
            <person name="Bunk B."/>
            <person name="Jeske O."/>
            <person name="Meyerdierks A."/>
            <person name="Storesund J.E."/>
            <person name="Kallscheuer N."/>
            <person name="Luecker S."/>
            <person name="Lage O.M."/>
            <person name="Pohl T."/>
            <person name="Merkel B.J."/>
            <person name="Hornburger P."/>
            <person name="Mueller R.-W."/>
            <person name="Bruemmer F."/>
            <person name="Labrenz M."/>
            <person name="Spormann A.M."/>
            <person name="Op den Camp H."/>
            <person name="Overmann J."/>
            <person name="Amann R."/>
            <person name="Jetten M.S.M."/>
            <person name="Mascher T."/>
            <person name="Medema M.H."/>
            <person name="Devos D.P."/>
            <person name="Kaster A.-K."/>
            <person name="Ovreas L."/>
            <person name="Rohde M."/>
            <person name="Galperin M.Y."/>
            <person name="Jogler C."/>
        </authorList>
    </citation>
    <scope>NUCLEOTIDE SEQUENCE [LARGE SCALE GENOMIC DNA]</scope>
    <source>
        <strain evidence="9 10">V202</strain>
    </source>
</reference>